<accession>A0A226SN57</accession>
<proteinExistence type="inferred from homology"/>
<keyword evidence="3" id="KW-0540">Nuclease</keyword>
<dbReference type="Proteomes" id="UP000198437">
    <property type="component" value="Unassembled WGS sequence"/>
</dbReference>
<reference evidence="8 11" key="2">
    <citation type="submission" date="2019-09" db="EMBL/GenBank/DDBJ databases">
        <title>Comparative analysis of L. crispatus genomes revealed niche specific adaptation to different host and body sites.</title>
        <authorList>
            <person name="Pan M."/>
            <person name="Hidalgo-Cantabrana C."/>
            <person name="Barrangou R."/>
        </authorList>
    </citation>
    <scope>NUCLEOTIDE SEQUENCE [LARGE SCALE GENOMIC DNA]</scope>
    <source>
        <strain evidence="8 11">NCK2488</strain>
    </source>
</reference>
<reference evidence="9 10" key="1">
    <citation type="submission" date="2016-05" db="EMBL/GenBank/DDBJ databases">
        <authorList>
            <person name="Johnson T.J."/>
            <person name="Youmans B.P."/>
            <person name="Case K.A."/>
        </authorList>
    </citation>
    <scope>NUCLEOTIDE SEQUENCE [LARGE SCALE GENOMIC DNA]</scope>
    <source>
        <strain evidence="9 10">UMNLC6</strain>
    </source>
</reference>
<evidence type="ECO:0000256" key="6">
    <source>
        <dbReference type="ARBA" id="ARBA00022884"/>
    </source>
</evidence>
<dbReference type="EMBL" id="VUAV01000065">
    <property type="protein sequence ID" value="KAA8811902.1"/>
    <property type="molecule type" value="Genomic_DNA"/>
</dbReference>
<dbReference type="RefSeq" id="WP_041811057.1">
    <property type="nucleotide sequence ID" value="NZ_CP059140.1"/>
</dbReference>
<evidence type="ECO:0000256" key="5">
    <source>
        <dbReference type="ARBA" id="ARBA00022801"/>
    </source>
</evidence>
<dbReference type="EMBL" id="LYQW01000006">
    <property type="protein sequence ID" value="OXC23624.1"/>
    <property type="molecule type" value="Genomic_DNA"/>
</dbReference>
<evidence type="ECO:0000313" key="8">
    <source>
        <dbReference type="EMBL" id="KAA8811902.1"/>
    </source>
</evidence>
<dbReference type="GO" id="GO:0003729">
    <property type="term" value="F:mRNA binding"/>
    <property type="evidence" value="ECO:0007669"/>
    <property type="project" value="InterPro"/>
</dbReference>
<dbReference type="InterPro" id="IPR038570">
    <property type="entry name" value="HicA_sf"/>
</dbReference>
<name>A0A226SN57_9LACO</name>
<keyword evidence="7" id="KW-0346">Stress response</keyword>
<evidence type="ECO:0000256" key="7">
    <source>
        <dbReference type="ARBA" id="ARBA00023016"/>
    </source>
</evidence>
<dbReference type="GO" id="GO:0016787">
    <property type="term" value="F:hydrolase activity"/>
    <property type="evidence" value="ECO:0007669"/>
    <property type="project" value="UniProtKB-KW"/>
</dbReference>
<dbReference type="Pfam" id="PF07927">
    <property type="entry name" value="HicA_toxin"/>
    <property type="match status" value="1"/>
</dbReference>
<evidence type="ECO:0000256" key="3">
    <source>
        <dbReference type="ARBA" id="ARBA00022722"/>
    </source>
</evidence>
<evidence type="ECO:0000256" key="4">
    <source>
        <dbReference type="ARBA" id="ARBA00022759"/>
    </source>
</evidence>
<evidence type="ECO:0000313" key="10">
    <source>
        <dbReference type="Proteomes" id="UP000198437"/>
    </source>
</evidence>
<evidence type="ECO:0000256" key="1">
    <source>
        <dbReference type="ARBA" id="ARBA00006620"/>
    </source>
</evidence>
<evidence type="ECO:0000256" key="2">
    <source>
        <dbReference type="ARBA" id="ARBA00022649"/>
    </source>
</evidence>
<protein>
    <submittedName>
        <fullName evidence="8">Type II toxin-antitoxin system HicA family toxin</fullName>
    </submittedName>
</protein>
<dbReference type="InterPro" id="IPR012933">
    <property type="entry name" value="HicA_mRNA_interferase"/>
</dbReference>
<keyword evidence="5" id="KW-0378">Hydrolase</keyword>
<keyword evidence="2" id="KW-1277">Toxin-antitoxin system</keyword>
<keyword evidence="6" id="KW-0694">RNA-binding</keyword>
<comment type="similarity">
    <text evidence="1">Belongs to the HicA mRNA interferase family.</text>
</comment>
<organism evidence="8 11">
    <name type="scientific">Lactobacillus crispatus</name>
    <dbReference type="NCBI Taxonomy" id="47770"/>
    <lineage>
        <taxon>Bacteria</taxon>
        <taxon>Bacillati</taxon>
        <taxon>Bacillota</taxon>
        <taxon>Bacilli</taxon>
        <taxon>Lactobacillales</taxon>
        <taxon>Lactobacillaceae</taxon>
        <taxon>Lactobacillus</taxon>
    </lineage>
</organism>
<dbReference type="AlphaFoldDB" id="A0A226SN57"/>
<comment type="caution">
    <text evidence="8">The sequence shown here is derived from an EMBL/GenBank/DDBJ whole genome shotgun (WGS) entry which is preliminary data.</text>
</comment>
<keyword evidence="4" id="KW-0255">Endonuclease</keyword>
<gene>
    <name evidence="9" type="ORF">AYP82_06280</name>
    <name evidence="8" type="ORF">F1C09_08745</name>
</gene>
<dbReference type="GO" id="GO:0004519">
    <property type="term" value="F:endonuclease activity"/>
    <property type="evidence" value="ECO:0007669"/>
    <property type="project" value="UniProtKB-KW"/>
</dbReference>
<evidence type="ECO:0000313" key="9">
    <source>
        <dbReference type="EMBL" id="OXC23624.1"/>
    </source>
</evidence>
<sequence>MPWKPARMLRFLKKHGFVEISRYTRKGTSHIKLINHQNGRYTEVPMHKGKELKKGIQEGILKQAGLVEEARSE</sequence>
<evidence type="ECO:0000313" key="11">
    <source>
        <dbReference type="Proteomes" id="UP000324504"/>
    </source>
</evidence>
<dbReference type="Gene3D" id="3.30.920.30">
    <property type="entry name" value="Hypothetical protein"/>
    <property type="match status" value="1"/>
</dbReference>
<dbReference type="Proteomes" id="UP000324504">
    <property type="component" value="Unassembled WGS sequence"/>
</dbReference>
<dbReference type="SUPFAM" id="SSF54786">
    <property type="entry name" value="YcfA/nrd intein domain"/>
    <property type="match status" value="1"/>
</dbReference>